<feature type="domain" description="Beta-lactamase-related" evidence="1">
    <location>
        <begin position="23"/>
        <end position="368"/>
    </location>
</feature>
<dbReference type="AlphaFoldDB" id="A0A5Q5BLW6"/>
<dbReference type="InterPro" id="IPR012338">
    <property type="entry name" value="Beta-lactam/transpept-like"/>
</dbReference>
<name>A0A5Q5BLW6_MYCSS</name>
<evidence type="ECO:0000313" key="2">
    <source>
        <dbReference type="EMBL" id="ABG09350.1"/>
    </source>
</evidence>
<dbReference type="Gene3D" id="3.40.710.10">
    <property type="entry name" value="DD-peptidase/beta-lactamase superfamily"/>
    <property type="match status" value="1"/>
</dbReference>
<proteinExistence type="predicted"/>
<dbReference type="KEGG" id="mmc:Mmcs_3243"/>
<dbReference type="SUPFAM" id="SSF56601">
    <property type="entry name" value="beta-lactamase/transpeptidase-like"/>
    <property type="match status" value="1"/>
</dbReference>
<organism evidence="2">
    <name type="scientific">Mycobacterium sp. (strain MCS)</name>
    <dbReference type="NCBI Taxonomy" id="164756"/>
    <lineage>
        <taxon>Bacteria</taxon>
        <taxon>Bacillati</taxon>
        <taxon>Actinomycetota</taxon>
        <taxon>Actinomycetes</taxon>
        <taxon>Mycobacteriales</taxon>
        <taxon>Mycobacteriaceae</taxon>
        <taxon>Mycobacterium</taxon>
    </lineage>
</organism>
<dbReference type="PANTHER" id="PTHR46825">
    <property type="entry name" value="D-ALANYL-D-ALANINE-CARBOXYPEPTIDASE/ENDOPEPTIDASE AMPH"/>
    <property type="match status" value="1"/>
</dbReference>
<dbReference type="InterPro" id="IPR050491">
    <property type="entry name" value="AmpC-like"/>
</dbReference>
<sequence>MTACTTADPPDPGPDPRADAVMRIVNDTMADAHLKAAIVRVTEDGDEIVTRAVGESMTGVPATADMHFRNGAVAISYVATLLLLLAEDGTVSLDDRLSRWLPDVPHADRVTLGQLAQMTSGYHDYVLGNDAFADAAYADPFRAYTTDDLLDFAVHKPLQYEPGTNWSYAHTNYVLLGLALEKATGRSMTDLLDEKVLRPLGLTGTRASLTAEIPEPALHAYTSERRQALRIPDGTSFYEESTYWNPSWTITHGAIQTATIADLEATAVGIGSGKLLSPDSYRRMVSTDLRGRTRAQPGCPTCMPMTDRYTYGIGIVISGDWLLQNPMFSGYGGLEAYLPARKLAIAVAVTFAPEAFDAQGNYTNAAQTLFSRIAAELAPDDAPPVPR</sequence>
<dbReference type="PANTHER" id="PTHR46825:SF7">
    <property type="entry name" value="D-ALANYL-D-ALANINE CARBOXYPEPTIDASE"/>
    <property type="match status" value="1"/>
</dbReference>
<dbReference type="InterPro" id="IPR001466">
    <property type="entry name" value="Beta-lactam-related"/>
</dbReference>
<protein>
    <submittedName>
        <fullName evidence="2">Beta-lactamase</fullName>
    </submittedName>
</protein>
<dbReference type="EMBL" id="CP000384">
    <property type="protein sequence ID" value="ABG09350.1"/>
    <property type="molecule type" value="Genomic_DNA"/>
</dbReference>
<reference evidence="2" key="1">
    <citation type="submission" date="2006-06" db="EMBL/GenBank/DDBJ databases">
        <title>Complete sequence of chromosome of Mycobacterium sp. MCS.</title>
        <authorList>
            <consortium name="US DOE Joint Genome Institute"/>
            <person name="Copeland A."/>
            <person name="Lucas S."/>
            <person name="Lapidus A."/>
            <person name="Barry K."/>
            <person name="Detter J.C."/>
            <person name="Glavina del Rio T."/>
            <person name="Hammon N."/>
            <person name="Israni S."/>
            <person name="Dalin E."/>
            <person name="Tice H."/>
            <person name="Pitluck S."/>
            <person name="Martinez M."/>
            <person name="Schmutz J."/>
            <person name="Larimer F."/>
            <person name="Land M."/>
            <person name="Hauser L."/>
            <person name="Kyrpides N."/>
            <person name="Kim E."/>
            <person name="Miller C.D."/>
            <person name="Hughes J.E."/>
            <person name="Anderson A.J."/>
            <person name="Sims R.C."/>
            <person name="Richardson P."/>
        </authorList>
    </citation>
    <scope>NUCLEOTIDE SEQUENCE [LARGE SCALE GENOMIC DNA]</scope>
    <source>
        <strain evidence="2">MCS</strain>
    </source>
</reference>
<dbReference type="Pfam" id="PF00144">
    <property type="entry name" value="Beta-lactamase"/>
    <property type="match status" value="1"/>
</dbReference>
<accession>A0A5Q5BLW6</accession>
<gene>
    <name evidence="2" type="ordered locus">Mmcs_3243</name>
</gene>
<evidence type="ECO:0000259" key="1">
    <source>
        <dbReference type="Pfam" id="PF00144"/>
    </source>
</evidence>